<proteinExistence type="predicted"/>
<name>A0A9X9M1I8_GULGU</name>
<protein>
    <submittedName>
        <fullName evidence="2">Uncharacterized protein</fullName>
    </submittedName>
</protein>
<reference evidence="2 3" key="1">
    <citation type="submission" date="2018-10" db="EMBL/GenBank/DDBJ databases">
        <authorList>
            <person name="Ekblom R."/>
            <person name="Jareborg N."/>
        </authorList>
    </citation>
    <scope>NUCLEOTIDE SEQUENCE [LARGE SCALE GENOMIC DNA]</scope>
    <source>
        <tissue evidence="2">Muscle</tissue>
    </source>
</reference>
<organism evidence="2 3">
    <name type="scientific">Gulo gulo</name>
    <name type="common">Wolverine</name>
    <name type="synonym">Gluton</name>
    <dbReference type="NCBI Taxonomy" id="48420"/>
    <lineage>
        <taxon>Eukaryota</taxon>
        <taxon>Metazoa</taxon>
        <taxon>Chordata</taxon>
        <taxon>Craniata</taxon>
        <taxon>Vertebrata</taxon>
        <taxon>Euteleostomi</taxon>
        <taxon>Mammalia</taxon>
        <taxon>Eutheria</taxon>
        <taxon>Laurasiatheria</taxon>
        <taxon>Carnivora</taxon>
        <taxon>Caniformia</taxon>
        <taxon>Musteloidea</taxon>
        <taxon>Mustelidae</taxon>
        <taxon>Guloninae</taxon>
        <taxon>Gulo</taxon>
    </lineage>
</organism>
<comment type="caution">
    <text evidence="2">The sequence shown here is derived from an EMBL/GenBank/DDBJ whole genome shotgun (WGS) entry which is preliminary data.</text>
</comment>
<accession>A0A9X9M1I8</accession>
<feature type="region of interest" description="Disordered" evidence="1">
    <location>
        <begin position="32"/>
        <end position="51"/>
    </location>
</feature>
<sequence length="71" mass="6779">MSSVGQAPAVQSACGCVGFGCAPRWGGKEKSVTPAAIRSPSSGNASTTPAPACPTCCAPGARTAGTAAPRT</sequence>
<keyword evidence="3" id="KW-1185">Reference proteome</keyword>
<evidence type="ECO:0000313" key="3">
    <source>
        <dbReference type="Proteomes" id="UP000269945"/>
    </source>
</evidence>
<dbReference type="AlphaFoldDB" id="A0A9X9M1I8"/>
<dbReference type="EMBL" id="CYRY02036567">
    <property type="protein sequence ID" value="VCX18671.1"/>
    <property type="molecule type" value="Genomic_DNA"/>
</dbReference>
<evidence type="ECO:0000313" key="2">
    <source>
        <dbReference type="EMBL" id="VCX18671.1"/>
    </source>
</evidence>
<evidence type="ECO:0000256" key="1">
    <source>
        <dbReference type="SAM" id="MobiDB-lite"/>
    </source>
</evidence>
<gene>
    <name evidence="2" type="ORF">BN2614_LOCUS3</name>
</gene>
<dbReference type="Proteomes" id="UP000269945">
    <property type="component" value="Unassembled WGS sequence"/>
</dbReference>